<reference evidence="1" key="2">
    <citation type="submission" date="2023-01" db="EMBL/GenBank/DDBJ databases">
        <authorList>
            <person name="Sun Q."/>
            <person name="Evtushenko L."/>
        </authorList>
    </citation>
    <scope>NUCLEOTIDE SEQUENCE</scope>
    <source>
        <strain evidence="1">VKM Ac-2007</strain>
    </source>
</reference>
<dbReference type="RefSeq" id="WP_271221882.1">
    <property type="nucleotide sequence ID" value="NZ_BAAAVD010000038.1"/>
</dbReference>
<reference evidence="1" key="1">
    <citation type="journal article" date="2014" name="Int. J. Syst. Evol. Microbiol.">
        <title>Complete genome sequence of Corynebacterium casei LMG S-19264T (=DSM 44701T), isolated from a smear-ripened cheese.</title>
        <authorList>
            <consortium name="US DOE Joint Genome Institute (JGI-PGF)"/>
            <person name="Walter F."/>
            <person name="Albersmeier A."/>
            <person name="Kalinowski J."/>
            <person name="Ruckert C."/>
        </authorList>
    </citation>
    <scope>NUCLEOTIDE SEQUENCE</scope>
    <source>
        <strain evidence="1">VKM Ac-2007</strain>
    </source>
</reference>
<comment type="caution">
    <text evidence="1">The sequence shown here is derived from an EMBL/GenBank/DDBJ whole genome shotgun (WGS) entry which is preliminary data.</text>
</comment>
<dbReference type="AlphaFoldDB" id="A0A9W6MH36"/>
<organism evidence="1 2">
    <name type="scientific">Streptosporangium carneum</name>
    <dbReference type="NCBI Taxonomy" id="47481"/>
    <lineage>
        <taxon>Bacteria</taxon>
        <taxon>Bacillati</taxon>
        <taxon>Actinomycetota</taxon>
        <taxon>Actinomycetes</taxon>
        <taxon>Streptosporangiales</taxon>
        <taxon>Streptosporangiaceae</taxon>
        <taxon>Streptosporangium</taxon>
    </lineage>
</organism>
<dbReference type="EMBL" id="BSEV01000024">
    <property type="protein sequence ID" value="GLK13603.1"/>
    <property type="molecule type" value="Genomic_DNA"/>
</dbReference>
<sequence>MRNKPYGDLPDHRGEQAVPGDLTRLTARIGLHATGQALAMGPSWTRQPCSPALRGFRRTPAVPRQAEGLILPDLD</sequence>
<evidence type="ECO:0000313" key="2">
    <source>
        <dbReference type="Proteomes" id="UP001143474"/>
    </source>
</evidence>
<dbReference type="Proteomes" id="UP001143474">
    <property type="component" value="Unassembled WGS sequence"/>
</dbReference>
<gene>
    <name evidence="1" type="ORF">GCM10017600_70140</name>
</gene>
<keyword evidence="2" id="KW-1185">Reference proteome</keyword>
<name>A0A9W6MH36_9ACTN</name>
<evidence type="ECO:0000313" key="1">
    <source>
        <dbReference type="EMBL" id="GLK13603.1"/>
    </source>
</evidence>
<proteinExistence type="predicted"/>
<accession>A0A9W6MH36</accession>
<protein>
    <submittedName>
        <fullName evidence="1">Uncharacterized protein</fullName>
    </submittedName>
</protein>